<feature type="transmembrane region" description="Helical" evidence="1">
    <location>
        <begin position="219"/>
        <end position="241"/>
    </location>
</feature>
<feature type="transmembrane region" description="Helical" evidence="1">
    <location>
        <begin position="189"/>
        <end position="207"/>
    </location>
</feature>
<name>A0A2H9VRM4_9SPHI</name>
<feature type="transmembrane region" description="Helical" evidence="1">
    <location>
        <begin position="88"/>
        <end position="110"/>
    </location>
</feature>
<dbReference type="Proteomes" id="UP000242687">
    <property type="component" value="Unassembled WGS sequence"/>
</dbReference>
<proteinExistence type="predicted"/>
<accession>A0A2H9VRM4</accession>
<dbReference type="RefSeq" id="WP_100339722.1">
    <property type="nucleotide sequence ID" value="NZ_PGFJ01000001.1"/>
</dbReference>
<protein>
    <submittedName>
        <fullName evidence="2">Uncharacterized protein</fullName>
    </submittedName>
</protein>
<dbReference type="PROSITE" id="PS51257">
    <property type="entry name" value="PROKAR_LIPOPROTEIN"/>
    <property type="match status" value="1"/>
</dbReference>
<feature type="transmembrane region" description="Helical" evidence="1">
    <location>
        <begin position="122"/>
        <end position="141"/>
    </location>
</feature>
<keyword evidence="1" id="KW-0472">Membrane</keyword>
<dbReference type="AlphaFoldDB" id="A0A2H9VRM4"/>
<feature type="transmembrane region" description="Helical" evidence="1">
    <location>
        <begin position="161"/>
        <end position="183"/>
    </location>
</feature>
<feature type="transmembrane region" description="Helical" evidence="1">
    <location>
        <begin position="247"/>
        <end position="268"/>
    </location>
</feature>
<evidence type="ECO:0000313" key="2">
    <source>
        <dbReference type="EMBL" id="PJJ83463.1"/>
    </source>
</evidence>
<keyword evidence="1" id="KW-1133">Transmembrane helix</keyword>
<sequence>MKPYLLFPNKFRMIGWLLFIPGFILGVACQIWQYQIPGFTLKLRETSSLLKPEYENFTNELALALVVAGLLMTAFAKEKVEDELISKIRANSLYWAILVSSLVRLVYITLHSFNLDMFPDVGYTMFFIPLLIFKLRFRYLITRKKDIYALDNLYYLPNRPYRIVSAALSFFLIGSGIYCVYNFLTAPDFLNTLANFMFLPLIAWVYTKEEKEDEFIASLRVQSMQLAVIIYYLMLLIANIILYSVPFLYIISFSTEIIAIAFLIKFNWQLRKYKVMQGGLAL</sequence>
<evidence type="ECO:0000313" key="3">
    <source>
        <dbReference type="Proteomes" id="UP000242687"/>
    </source>
</evidence>
<reference evidence="2 3" key="1">
    <citation type="submission" date="2017-11" db="EMBL/GenBank/DDBJ databases">
        <title>Genomic Encyclopedia of Archaeal and Bacterial Type Strains, Phase II (KMG-II): From Individual Species to Whole Genera.</title>
        <authorList>
            <person name="Goeker M."/>
        </authorList>
    </citation>
    <scope>NUCLEOTIDE SEQUENCE [LARGE SCALE GENOMIC DNA]</scope>
    <source>
        <strain evidence="2 3">DSM 28175</strain>
    </source>
</reference>
<gene>
    <name evidence="2" type="ORF">CLV57_0445</name>
</gene>
<dbReference type="EMBL" id="PGFJ01000001">
    <property type="protein sequence ID" value="PJJ83463.1"/>
    <property type="molecule type" value="Genomic_DNA"/>
</dbReference>
<keyword evidence="1" id="KW-0812">Transmembrane</keyword>
<keyword evidence="3" id="KW-1185">Reference proteome</keyword>
<organism evidence="2 3">
    <name type="scientific">Mucilaginibacter auburnensis</name>
    <dbReference type="NCBI Taxonomy" id="1457233"/>
    <lineage>
        <taxon>Bacteria</taxon>
        <taxon>Pseudomonadati</taxon>
        <taxon>Bacteroidota</taxon>
        <taxon>Sphingobacteriia</taxon>
        <taxon>Sphingobacteriales</taxon>
        <taxon>Sphingobacteriaceae</taxon>
        <taxon>Mucilaginibacter</taxon>
    </lineage>
</organism>
<dbReference type="OrthoDB" id="894278at2"/>
<feature type="transmembrane region" description="Helical" evidence="1">
    <location>
        <begin position="57"/>
        <end position="76"/>
    </location>
</feature>
<comment type="caution">
    <text evidence="2">The sequence shown here is derived from an EMBL/GenBank/DDBJ whole genome shotgun (WGS) entry which is preliminary data.</text>
</comment>
<evidence type="ECO:0000256" key="1">
    <source>
        <dbReference type="SAM" id="Phobius"/>
    </source>
</evidence>